<dbReference type="PANTHER" id="PTHR13946">
    <property type="entry name" value="DNA-DIRECTED RNA POLYMERASE I,II,III"/>
    <property type="match status" value="1"/>
</dbReference>
<evidence type="ECO:0000256" key="7">
    <source>
        <dbReference type="SAM" id="MobiDB-lite"/>
    </source>
</evidence>
<dbReference type="InParanoid" id="G0QY82"/>
<dbReference type="InterPro" id="IPR022905">
    <property type="entry name" value="Rpo11-like"/>
</dbReference>
<evidence type="ECO:0000256" key="2">
    <source>
        <dbReference type="ARBA" id="ARBA00022079"/>
    </source>
</evidence>
<evidence type="ECO:0000256" key="3">
    <source>
        <dbReference type="ARBA" id="ARBA00022478"/>
    </source>
</evidence>
<dbReference type="Gene3D" id="3.30.1360.10">
    <property type="entry name" value="RNA polymerase, RBP11-like subunit"/>
    <property type="match status" value="1"/>
</dbReference>
<evidence type="ECO:0000256" key="1">
    <source>
        <dbReference type="ARBA" id="ARBA00004123"/>
    </source>
</evidence>
<dbReference type="GO" id="GO:0003899">
    <property type="term" value="F:DNA-directed RNA polymerase activity"/>
    <property type="evidence" value="ECO:0007669"/>
    <property type="project" value="InterPro"/>
</dbReference>
<protein>
    <recommendedName>
        <fullName evidence="2">DNA-directed RNA polymerases I and III subunit RPAC2</fullName>
    </recommendedName>
</protein>
<dbReference type="GO" id="GO:0005666">
    <property type="term" value="C:RNA polymerase III complex"/>
    <property type="evidence" value="ECO:0007669"/>
    <property type="project" value="TreeGrafter"/>
</dbReference>
<comment type="similarity">
    <text evidence="6">Belongs to the archaeal Rpo11/eukaryotic RPB11/RPC19 RNA polymerase subunit family.</text>
</comment>
<evidence type="ECO:0000313" key="10">
    <source>
        <dbReference type="Proteomes" id="UP000008983"/>
    </source>
</evidence>
<dbReference type="InterPro" id="IPR036603">
    <property type="entry name" value="RBP11-like"/>
</dbReference>
<evidence type="ECO:0000256" key="5">
    <source>
        <dbReference type="ARBA" id="ARBA00023242"/>
    </source>
</evidence>
<keyword evidence="3" id="KW-0240">DNA-directed RNA polymerase</keyword>
<dbReference type="STRING" id="857967.G0QY82"/>
<name>G0QY82_ICHMU</name>
<dbReference type="AlphaFoldDB" id="G0QY82"/>
<dbReference type="SUPFAM" id="SSF55257">
    <property type="entry name" value="RBP11-like subunits of RNA polymerase"/>
    <property type="match status" value="1"/>
</dbReference>
<dbReference type="FunCoup" id="G0QY82">
    <property type="interactions" value="182"/>
</dbReference>
<dbReference type="RefSeq" id="XP_004031057.1">
    <property type="nucleotide sequence ID" value="XM_004031009.1"/>
</dbReference>
<dbReference type="CDD" id="cd07029">
    <property type="entry name" value="RNAP_I_III_AC19"/>
    <property type="match status" value="1"/>
</dbReference>
<reference evidence="9 10" key="1">
    <citation type="submission" date="2011-07" db="EMBL/GenBank/DDBJ databases">
        <authorList>
            <person name="Coyne R."/>
            <person name="Brami D."/>
            <person name="Johnson J."/>
            <person name="Hostetler J."/>
            <person name="Hannick L."/>
            <person name="Clark T."/>
            <person name="Cassidy-Hanley D."/>
            <person name="Inman J."/>
        </authorList>
    </citation>
    <scope>NUCLEOTIDE SEQUENCE [LARGE SCALE GENOMIC DNA]</scope>
    <source>
        <strain evidence="9 10">G5</strain>
    </source>
</reference>
<keyword evidence="10" id="KW-1185">Reference proteome</keyword>
<dbReference type="GO" id="GO:0046983">
    <property type="term" value="F:protein dimerization activity"/>
    <property type="evidence" value="ECO:0007669"/>
    <property type="project" value="InterPro"/>
</dbReference>
<dbReference type="GeneID" id="14905930"/>
<accession>G0QY82</accession>
<comment type="subcellular location">
    <subcellularLocation>
        <location evidence="1">Nucleus</location>
    </subcellularLocation>
</comment>
<feature type="compositionally biased region" description="Acidic residues" evidence="7">
    <location>
        <begin position="13"/>
        <end position="30"/>
    </location>
</feature>
<keyword evidence="4" id="KW-0804">Transcription</keyword>
<dbReference type="OrthoDB" id="510325at2759"/>
<dbReference type="PROSITE" id="PS01154">
    <property type="entry name" value="RNA_POL_L_13KD"/>
    <property type="match status" value="1"/>
</dbReference>
<evidence type="ECO:0000259" key="8">
    <source>
        <dbReference type="Pfam" id="PF13656"/>
    </source>
</evidence>
<dbReference type="OMA" id="HEMRCER"/>
<dbReference type="GO" id="GO:0005736">
    <property type="term" value="C:RNA polymerase I complex"/>
    <property type="evidence" value="ECO:0007669"/>
    <property type="project" value="TreeGrafter"/>
</dbReference>
<dbReference type="FunFam" id="3.30.1360.10:FF:000006">
    <property type="entry name" value="DNA-directed RNA polymerases I and III subunit RPAC2"/>
    <property type="match status" value="1"/>
</dbReference>
<evidence type="ECO:0000256" key="4">
    <source>
        <dbReference type="ARBA" id="ARBA00023163"/>
    </source>
</evidence>
<dbReference type="PANTHER" id="PTHR13946:SF28">
    <property type="entry name" value="DNA-DIRECTED RNA POLYMERASES I AND III SUBUNIT RPAC2"/>
    <property type="match status" value="1"/>
</dbReference>
<dbReference type="InterPro" id="IPR009025">
    <property type="entry name" value="RBP11-like_dimer"/>
</dbReference>
<evidence type="ECO:0000256" key="6">
    <source>
        <dbReference type="ARBA" id="ARBA00025751"/>
    </source>
</evidence>
<dbReference type="GO" id="GO:0006383">
    <property type="term" value="P:transcription by RNA polymerase III"/>
    <property type="evidence" value="ECO:0007669"/>
    <property type="project" value="TreeGrafter"/>
</dbReference>
<keyword evidence="5" id="KW-0539">Nucleus</keyword>
<feature type="region of interest" description="Disordered" evidence="7">
    <location>
        <begin position="1"/>
        <end position="48"/>
    </location>
</feature>
<sequence length="143" mass="16759">MSDSEEFSQQQENQEEEIPNIEEEEDDDIMQEEKTQKPLQEEKLVIDQNEKDKTSATYIFYDEDHTLGNALRYVLVKRKDVEFCGYTIPHPSENRLNLRLQTSSKNSNEVLKESLDSLAGLCDVLNDKFVDALKKHKKNQRKH</sequence>
<organism evidence="9 10">
    <name type="scientific">Ichthyophthirius multifiliis</name>
    <name type="common">White spot disease agent</name>
    <name type="synonym">Ich</name>
    <dbReference type="NCBI Taxonomy" id="5932"/>
    <lineage>
        <taxon>Eukaryota</taxon>
        <taxon>Sar</taxon>
        <taxon>Alveolata</taxon>
        <taxon>Ciliophora</taxon>
        <taxon>Intramacronucleata</taxon>
        <taxon>Oligohymenophorea</taxon>
        <taxon>Hymenostomatida</taxon>
        <taxon>Ophryoglenina</taxon>
        <taxon>Ichthyophthirius</taxon>
    </lineage>
</organism>
<feature type="compositionally biased region" description="Basic and acidic residues" evidence="7">
    <location>
        <begin position="31"/>
        <end position="48"/>
    </location>
</feature>
<dbReference type="EMBL" id="GL984104">
    <property type="protein sequence ID" value="EGR29821.1"/>
    <property type="molecule type" value="Genomic_DNA"/>
</dbReference>
<dbReference type="GO" id="GO:0006362">
    <property type="term" value="P:transcription elongation by RNA polymerase I"/>
    <property type="evidence" value="ECO:0007669"/>
    <property type="project" value="TreeGrafter"/>
</dbReference>
<dbReference type="InterPro" id="IPR008193">
    <property type="entry name" value="RNA_pol_Rpb11_13-16kDa_CS"/>
</dbReference>
<gene>
    <name evidence="9" type="ORF">IMG5_148050</name>
</gene>
<evidence type="ECO:0000313" key="9">
    <source>
        <dbReference type="EMBL" id="EGR29821.1"/>
    </source>
</evidence>
<dbReference type="Proteomes" id="UP000008983">
    <property type="component" value="Unassembled WGS sequence"/>
</dbReference>
<dbReference type="HAMAP" id="MF_00261">
    <property type="entry name" value="RNApol_arch_Rpo11"/>
    <property type="match status" value="1"/>
</dbReference>
<dbReference type="GO" id="GO:0003677">
    <property type="term" value="F:DNA binding"/>
    <property type="evidence" value="ECO:0007669"/>
    <property type="project" value="InterPro"/>
</dbReference>
<proteinExistence type="inferred from homology"/>
<dbReference type="InterPro" id="IPR033898">
    <property type="entry name" value="RNAP_AC19"/>
</dbReference>
<dbReference type="eggNOG" id="KOG3438">
    <property type="taxonomic scope" value="Eukaryota"/>
</dbReference>
<feature type="domain" description="DNA-directed RNA polymerase RBP11-like dimerisation" evidence="8">
    <location>
        <begin position="56"/>
        <end position="127"/>
    </location>
</feature>
<dbReference type="Pfam" id="PF13656">
    <property type="entry name" value="RNA_pol_L_2"/>
    <property type="match status" value="1"/>
</dbReference>